<evidence type="ECO:0000313" key="2">
    <source>
        <dbReference type="Proteomes" id="UP000636800"/>
    </source>
</evidence>
<evidence type="ECO:0000313" key="1">
    <source>
        <dbReference type="EMBL" id="KAG0451905.1"/>
    </source>
</evidence>
<accession>A0A835PGC3</accession>
<gene>
    <name evidence="1" type="ORF">HPP92_026219</name>
</gene>
<comment type="caution">
    <text evidence="1">The sequence shown here is derived from an EMBL/GenBank/DDBJ whole genome shotgun (WGS) entry which is preliminary data.</text>
</comment>
<proteinExistence type="predicted"/>
<name>A0A835PGC3_VANPL</name>
<organism evidence="1 2">
    <name type="scientific">Vanilla planifolia</name>
    <name type="common">Vanilla</name>
    <dbReference type="NCBI Taxonomy" id="51239"/>
    <lineage>
        <taxon>Eukaryota</taxon>
        <taxon>Viridiplantae</taxon>
        <taxon>Streptophyta</taxon>
        <taxon>Embryophyta</taxon>
        <taxon>Tracheophyta</taxon>
        <taxon>Spermatophyta</taxon>
        <taxon>Magnoliopsida</taxon>
        <taxon>Liliopsida</taxon>
        <taxon>Asparagales</taxon>
        <taxon>Orchidaceae</taxon>
        <taxon>Vanilloideae</taxon>
        <taxon>Vanilleae</taxon>
        <taxon>Vanilla</taxon>
    </lineage>
</organism>
<dbReference type="AlphaFoldDB" id="A0A835PGC3"/>
<sequence>MTVKFEEIDDLHRATALHSLLYGLGRELVLLELFDAPLREPGTEPTKETSFIEAFEALSR</sequence>
<dbReference type="Proteomes" id="UP000636800">
    <property type="component" value="Unassembled WGS sequence"/>
</dbReference>
<dbReference type="EMBL" id="JADCNL010000040">
    <property type="protein sequence ID" value="KAG0451905.1"/>
    <property type="molecule type" value="Genomic_DNA"/>
</dbReference>
<protein>
    <submittedName>
        <fullName evidence="1">Uncharacterized protein</fullName>
    </submittedName>
</protein>
<keyword evidence="2" id="KW-1185">Reference proteome</keyword>
<reference evidence="1 2" key="1">
    <citation type="journal article" date="2020" name="Nat. Food">
        <title>A phased Vanilla planifolia genome enables genetic improvement of flavour and production.</title>
        <authorList>
            <person name="Hasing T."/>
            <person name="Tang H."/>
            <person name="Brym M."/>
            <person name="Khazi F."/>
            <person name="Huang T."/>
            <person name="Chambers A.H."/>
        </authorList>
    </citation>
    <scope>NUCLEOTIDE SEQUENCE [LARGE SCALE GENOMIC DNA]</scope>
    <source>
        <tissue evidence="1">Leaf</tissue>
    </source>
</reference>